<dbReference type="EMBL" id="JH795860">
    <property type="protein sequence ID" value="EJU03006.1"/>
    <property type="molecule type" value="Genomic_DNA"/>
</dbReference>
<dbReference type="RefSeq" id="XP_040629900.1">
    <property type="nucleotide sequence ID" value="XM_040772364.1"/>
</dbReference>
<name>M5FY68_DACPD</name>
<dbReference type="GeneID" id="63687426"/>
<proteinExistence type="predicted"/>
<organism evidence="1 2">
    <name type="scientific">Dacryopinax primogenitus (strain DJM 731)</name>
    <name type="common">Brown rot fungus</name>
    <dbReference type="NCBI Taxonomy" id="1858805"/>
    <lineage>
        <taxon>Eukaryota</taxon>
        <taxon>Fungi</taxon>
        <taxon>Dikarya</taxon>
        <taxon>Basidiomycota</taxon>
        <taxon>Agaricomycotina</taxon>
        <taxon>Dacrymycetes</taxon>
        <taxon>Dacrymycetales</taxon>
        <taxon>Dacrymycetaceae</taxon>
        <taxon>Dacryopinax</taxon>
    </lineage>
</organism>
<evidence type="ECO:0000313" key="1">
    <source>
        <dbReference type="EMBL" id="EJU03006.1"/>
    </source>
</evidence>
<evidence type="ECO:0000313" key="2">
    <source>
        <dbReference type="Proteomes" id="UP000030653"/>
    </source>
</evidence>
<protein>
    <submittedName>
        <fullName evidence="1">Uncharacterized protein</fullName>
    </submittedName>
</protein>
<feature type="non-terminal residue" evidence="1">
    <location>
        <position position="1"/>
    </location>
</feature>
<accession>M5FY68</accession>
<dbReference type="AlphaFoldDB" id="M5FY68"/>
<sequence length="147" mass="16795">MQQEKQETFQQAIRRLAGVIDANSQANPYSRGTIDASDFKKAERLVYGVSLHVSRSGRTSHWRLFLRLERPKEEAYKEPTDPDQAVDDNVMAAFSEWLQHSTDKSVELNSIGRKVNGRTLFVITSRPYPQSSTDARIGSMYFPFKPI</sequence>
<dbReference type="Proteomes" id="UP000030653">
    <property type="component" value="Unassembled WGS sequence"/>
</dbReference>
<dbReference type="HOGENOM" id="CLU_1772480_0_0_1"/>
<keyword evidence="2" id="KW-1185">Reference proteome</keyword>
<reference evidence="1 2" key="1">
    <citation type="journal article" date="2012" name="Science">
        <title>The Paleozoic origin of enzymatic lignin decomposition reconstructed from 31 fungal genomes.</title>
        <authorList>
            <person name="Floudas D."/>
            <person name="Binder M."/>
            <person name="Riley R."/>
            <person name="Barry K."/>
            <person name="Blanchette R.A."/>
            <person name="Henrissat B."/>
            <person name="Martinez A.T."/>
            <person name="Otillar R."/>
            <person name="Spatafora J.W."/>
            <person name="Yadav J.S."/>
            <person name="Aerts A."/>
            <person name="Benoit I."/>
            <person name="Boyd A."/>
            <person name="Carlson A."/>
            <person name="Copeland A."/>
            <person name="Coutinho P.M."/>
            <person name="de Vries R.P."/>
            <person name="Ferreira P."/>
            <person name="Findley K."/>
            <person name="Foster B."/>
            <person name="Gaskell J."/>
            <person name="Glotzer D."/>
            <person name="Gorecki P."/>
            <person name="Heitman J."/>
            <person name="Hesse C."/>
            <person name="Hori C."/>
            <person name="Igarashi K."/>
            <person name="Jurgens J.A."/>
            <person name="Kallen N."/>
            <person name="Kersten P."/>
            <person name="Kohler A."/>
            <person name="Kuees U."/>
            <person name="Kumar T.K.A."/>
            <person name="Kuo A."/>
            <person name="LaButti K."/>
            <person name="Larrondo L.F."/>
            <person name="Lindquist E."/>
            <person name="Ling A."/>
            <person name="Lombard V."/>
            <person name="Lucas S."/>
            <person name="Lundell T."/>
            <person name="Martin R."/>
            <person name="McLaughlin D.J."/>
            <person name="Morgenstern I."/>
            <person name="Morin E."/>
            <person name="Murat C."/>
            <person name="Nagy L.G."/>
            <person name="Nolan M."/>
            <person name="Ohm R.A."/>
            <person name="Patyshakuliyeva A."/>
            <person name="Rokas A."/>
            <person name="Ruiz-Duenas F.J."/>
            <person name="Sabat G."/>
            <person name="Salamov A."/>
            <person name="Samejima M."/>
            <person name="Schmutz J."/>
            <person name="Slot J.C."/>
            <person name="St John F."/>
            <person name="Stenlid J."/>
            <person name="Sun H."/>
            <person name="Sun S."/>
            <person name="Syed K."/>
            <person name="Tsang A."/>
            <person name="Wiebenga A."/>
            <person name="Young D."/>
            <person name="Pisabarro A."/>
            <person name="Eastwood D.C."/>
            <person name="Martin F."/>
            <person name="Cullen D."/>
            <person name="Grigoriev I.V."/>
            <person name="Hibbett D.S."/>
        </authorList>
    </citation>
    <scope>NUCLEOTIDE SEQUENCE [LARGE SCALE GENOMIC DNA]</scope>
    <source>
        <strain evidence="1 2">DJM-731 SS1</strain>
    </source>
</reference>
<gene>
    <name evidence="1" type="ORF">DACRYDRAFT_21369</name>
</gene>